<dbReference type="PROSITE" id="PS01124">
    <property type="entry name" value="HTH_ARAC_FAMILY_2"/>
    <property type="match status" value="1"/>
</dbReference>
<dbReference type="OrthoDB" id="9799345at2"/>
<keyword evidence="6" id="KW-1185">Reference proteome</keyword>
<feature type="domain" description="HTH araC/xylS-type" evidence="4">
    <location>
        <begin position="219"/>
        <end position="320"/>
    </location>
</feature>
<dbReference type="GO" id="GO:0043565">
    <property type="term" value="F:sequence-specific DNA binding"/>
    <property type="evidence" value="ECO:0007669"/>
    <property type="project" value="InterPro"/>
</dbReference>
<dbReference type="InterPro" id="IPR018060">
    <property type="entry name" value="HTH_AraC"/>
</dbReference>
<proteinExistence type="predicted"/>
<dbReference type="Proteomes" id="UP000198605">
    <property type="component" value="Unassembled WGS sequence"/>
</dbReference>
<evidence type="ECO:0000256" key="3">
    <source>
        <dbReference type="ARBA" id="ARBA00023163"/>
    </source>
</evidence>
<evidence type="ECO:0000259" key="4">
    <source>
        <dbReference type="PROSITE" id="PS01124"/>
    </source>
</evidence>
<sequence length="327" mass="35971">MLPVQFFDTRVLPPADRYDLWLEIVASSAPALISSPHVARFDAHARSIELGGLRVTDFTYPPLTMTRTPKLIRQVDPEMYQLALTRLGNGTVSQQRQDALVRPSEFTLLDNSRPFVARHDAPPGELLNTVTVNIPHAALPVPPAKVAALLGTSMCGSTGVGGLLAPFLRRIAAHPEQFTDADASQLGSITVDLVSAMLLQQIGAESALPPETRHHALRRRVDTYIADNLHDPALGPRSIAAAHHISLRTLHRLFAGEDATVAELVRRRRLERCRGDLADPRMRARPVQAIGARWGFPDKAHFSRLFRAAYGLSPQAYREQNGDRPSP</sequence>
<dbReference type="InterPro" id="IPR035418">
    <property type="entry name" value="AraC-bd_2"/>
</dbReference>
<dbReference type="STRING" id="47854.GA0070603_5961"/>
<dbReference type="RefSeq" id="WP_091320819.1">
    <property type="nucleotide sequence ID" value="NZ_FMIB01000002.1"/>
</dbReference>
<dbReference type="PANTHER" id="PTHR46796:SF6">
    <property type="entry name" value="ARAC SUBFAMILY"/>
    <property type="match status" value="1"/>
</dbReference>
<keyword evidence="1" id="KW-0805">Transcription regulation</keyword>
<accession>A0A1C6VYX2</accession>
<evidence type="ECO:0000256" key="2">
    <source>
        <dbReference type="ARBA" id="ARBA00023125"/>
    </source>
</evidence>
<gene>
    <name evidence="5" type="ORF">GA0070603_5961</name>
</gene>
<dbReference type="AlphaFoldDB" id="A0A1C6VYX2"/>
<dbReference type="Pfam" id="PF14525">
    <property type="entry name" value="AraC_binding_2"/>
    <property type="match status" value="1"/>
</dbReference>
<evidence type="ECO:0000256" key="1">
    <source>
        <dbReference type="ARBA" id="ARBA00023015"/>
    </source>
</evidence>
<evidence type="ECO:0000313" key="5">
    <source>
        <dbReference type="EMBL" id="SCL71513.1"/>
    </source>
</evidence>
<dbReference type="PRINTS" id="PR00032">
    <property type="entry name" value="HTHARAC"/>
</dbReference>
<dbReference type="Pfam" id="PF12833">
    <property type="entry name" value="HTH_18"/>
    <property type="match status" value="1"/>
</dbReference>
<dbReference type="GO" id="GO:0003700">
    <property type="term" value="F:DNA-binding transcription factor activity"/>
    <property type="evidence" value="ECO:0007669"/>
    <property type="project" value="InterPro"/>
</dbReference>
<name>A0A1C6VYX2_9ACTN</name>
<organism evidence="5 6">
    <name type="scientific">Micromonospora chersina</name>
    <dbReference type="NCBI Taxonomy" id="47854"/>
    <lineage>
        <taxon>Bacteria</taxon>
        <taxon>Bacillati</taxon>
        <taxon>Actinomycetota</taxon>
        <taxon>Actinomycetes</taxon>
        <taxon>Micromonosporales</taxon>
        <taxon>Micromonosporaceae</taxon>
        <taxon>Micromonospora</taxon>
    </lineage>
</organism>
<dbReference type="InterPro" id="IPR020449">
    <property type="entry name" value="Tscrpt_reg_AraC-type_HTH"/>
</dbReference>
<keyword evidence="3" id="KW-0804">Transcription</keyword>
<dbReference type="EMBL" id="FMIB01000002">
    <property type="protein sequence ID" value="SCL71513.1"/>
    <property type="molecule type" value="Genomic_DNA"/>
</dbReference>
<dbReference type="Gene3D" id="1.10.10.60">
    <property type="entry name" value="Homeodomain-like"/>
    <property type="match status" value="1"/>
</dbReference>
<protein>
    <submittedName>
        <fullName evidence="5">AraC-type DNA-binding protein</fullName>
    </submittedName>
</protein>
<evidence type="ECO:0000313" key="6">
    <source>
        <dbReference type="Proteomes" id="UP000198605"/>
    </source>
</evidence>
<dbReference type="InterPro" id="IPR009057">
    <property type="entry name" value="Homeodomain-like_sf"/>
</dbReference>
<dbReference type="SMART" id="SM00342">
    <property type="entry name" value="HTH_ARAC"/>
    <property type="match status" value="1"/>
</dbReference>
<dbReference type="InterPro" id="IPR050204">
    <property type="entry name" value="AraC_XylS_family_regulators"/>
</dbReference>
<dbReference type="GeneID" id="43282570"/>
<dbReference type="PANTHER" id="PTHR46796">
    <property type="entry name" value="HTH-TYPE TRANSCRIPTIONAL ACTIVATOR RHAS-RELATED"/>
    <property type="match status" value="1"/>
</dbReference>
<dbReference type="SUPFAM" id="SSF46689">
    <property type="entry name" value="Homeodomain-like"/>
    <property type="match status" value="1"/>
</dbReference>
<reference evidence="6" key="1">
    <citation type="submission" date="2016-06" db="EMBL/GenBank/DDBJ databases">
        <authorList>
            <person name="Varghese N."/>
            <person name="Submissions Spin"/>
        </authorList>
    </citation>
    <scope>NUCLEOTIDE SEQUENCE [LARGE SCALE GENOMIC DNA]</scope>
    <source>
        <strain evidence="6">DSM 44151</strain>
    </source>
</reference>
<keyword evidence="2 5" id="KW-0238">DNA-binding</keyword>